<dbReference type="Proteomes" id="UP000245433">
    <property type="component" value="Unassembled WGS sequence"/>
</dbReference>
<feature type="transmembrane region" description="Helical" evidence="13">
    <location>
        <begin position="40"/>
        <end position="59"/>
    </location>
</feature>
<evidence type="ECO:0000256" key="8">
    <source>
        <dbReference type="ARBA" id="ARBA00022989"/>
    </source>
</evidence>
<gene>
    <name evidence="14" type="ORF">C7384_1069</name>
</gene>
<evidence type="ECO:0000256" key="12">
    <source>
        <dbReference type="ARBA" id="ARBA00034430"/>
    </source>
</evidence>
<feature type="transmembrane region" description="Helical" evidence="13">
    <location>
        <begin position="71"/>
        <end position="92"/>
    </location>
</feature>
<comment type="similarity">
    <text evidence="2">Belongs to the TMEM175 family.</text>
</comment>
<feature type="transmembrane region" description="Helical" evidence="13">
    <location>
        <begin position="104"/>
        <end position="124"/>
    </location>
</feature>
<evidence type="ECO:0000256" key="7">
    <source>
        <dbReference type="ARBA" id="ARBA00022958"/>
    </source>
</evidence>
<feature type="transmembrane region" description="Helical" evidence="13">
    <location>
        <begin position="12"/>
        <end position="28"/>
    </location>
</feature>
<evidence type="ECO:0000256" key="5">
    <source>
        <dbReference type="ARBA" id="ARBA00022692"/>
    </source>
</evidence>
<dbReference type="Pfam" id="PF06736">
    <property type="entry name" value="TMEM175"/>
    <property type="match status" value="1"/>
</dbReference>
<dbReference type="OrthoDB" id="7626281at2"/>
<dbReference type="RefSeq" id="WP_089938861.1">
    <property type="nucleotide sequence ID" value="NZ_CAKOEX010000005.1"/>
</dbReference>
<evidence type="ECO:0000313" key="15">
    <source>
        <dbReference type="Proteomes" id="UP000245433"/>
    </source>
</evidence>
<evidence type="ECO:0000256" key="4">
    <source>
        <dbReference type="ARBA" id="ARBA00022538"/>
    </source>
</evidence>
<dbReference type="GO" id="GO:0016020">
    <property type="term" value="C:membrane"/>
    <property type="evidence" value="ECO:0007669"/>
    <property type="project" value="UniProtKB-SubCell"/>
</dbReference>
<evidence type="ECO:0000256" key="10">
    <source>
        <dbReference type="ARBA" id="ARBA00023136"/>
    </source>
</evidence>
<organism evidence="14 15">
    <name type="scientific">Convivina intestini</name>
    <dbReference type="NCBI Taxonomy" id="1505726"/>
    <lineage>
        <taxon>Bacteria</taxon>
        <taxon>Bacillati</taxon>
        <taxon>Bacillota</taxon>
        <taxon>Bacilli</taxon>
        <taxon>Lactobacillales</taxon>
        <taxon>Lactobacillaceae</taxon>
        <taxon>Convivina</taxon>
    </lineage>
</organism>
<comment type="caution">
    <text evidence="14">The sequence shown here is derived from an EMBL/GenBank/DDBJ whole genome shotgun (WGS) entry which is preliminary data.</text>
</comment>
<keyword evidence="3" id="KW-0813">Transport</keyword>
<keyword evidence="15" id="KW-1185">Reference proteome</keyword>
<comment type="subcellular location">
    <subcellularLocation>
        <location evidence="1">Membrane</location>
        <topology evidence="1">Multi-pass membrane protein</topology>
    </subcellularLocation>
</comment>
<dbReference type="EMBL" id="QEKT01000006">
    <property type="protein sequence ID" value="PVY83699.1"/>
    <property type="molecule type" value="Genomic_DNA"/>
</dbReference>
<dbReference type="InterPro" id="IPR010617">
    <property type="entry name" value="TMEM175-like"/>
</dbReference>
<protein>
    <submittedName>
        <fullName evidence="14">Putative membrane protein</fullName>
    </submittedName>
</protein>
<evidence type="ECO:0000313" key="14">
    <source>
        <dbReference type="EMBL" id="PVY83699.1"/>
    </source>
</evidence>
<keyword evidence="4" id="KW-0633">Potassium transport</keyword>
<keyword evidence="5 13" id="KW-0812">Transmembrane</keyword>
<sequence>MDKERLNTLTDGVYAVIMTLLVLDLPQPNQPLMLNSFSTVSVHFVAYLLSFLVLARLWVYIHSGWQYVQKISNRVIWINFISLFMLTLFPYATTMVAENFNNKIAQMIYGVVVLLTNVINAYIYDELKKLHRDDRQTLKQLDIRLKTIRFDLVLKAIGILLTLTIYTPAAFFCVMLSLISPTIVKFCKQIVRH</sequence>
<dbReference type="PANTHER" id="PTHR31462:SF5">
    <property type="entry name" value="ENDOSOMAL_LYSOSOMAL PROTON CHANNEL TMEM175"/>
    <property type="match status" value="1"/>
</dbReference>
<keyword evidence="7" id="KW-0630">Potassium</keyword>
<keyword evidence="9" id="KW-0406">Ion transport</keyword>
<dbReference type="GO" id="GO:0015252">
    <property type="term" value="F:proton channel activity"/>
    <property type="evidence" value="ECO:0007669"/>
    <property type="project" value="InterPro"/>
</dbReference>
<proteinExistence type="inferred from homology"/>
<comment type="catalytic activity">
    <reaction evidence="12">
        <text>K(+)(in) = K(+)(out)</text>
        <dbReference type="Rhea" id="RHEA:29463"/>
        <dbReference type="ChEBI" id="CHEBI:29103"/>
    </reaction>
</comment>
<keyword evidence="8 13" id="KW-1133">Transmembrane helix</keyword>
<dbReference type="AlphaFoldDB" id="A0A2U1D7W2"/>
<dbReference type="PANTHER" id="PTHR31462">
    <property type="entry name" value="ENDOSOMAL/LYSOSOMAL POTASSIUM CHANNEL TMEM175"/>
    <property type="match status" value="1"/>
</dbReference>
<evidence type="ECO:0000256" key="9">
    <source>
        <dbReference type="ARBA" id="ARBA00023065"/>
    </source>
</evidence>
<evidence type="ECO:0000256" key="3">
    <source>
        <dbReference type="ARBA" id="ARBA00022448"/>
    </source>
</evidence>
<accession>A0A2U1D7W2</accession>
<dbReference type="GO" id="GO:0005267">
    <property type="term" value="F:potassium channel activity"/>
    <property type="evidence" value="ECO:0007669"/>
    <property type="project" value="UniProtKB-KW"/>
</dbReference>
<evidence type="ECO:0000256" key="2">
    <source>
        <dbReference type="ARBA" id="ARBA00006920"/>
    </source>
</evidence>
<evidence type="ECO:0000256" key="6">
    <source>
        <dbReference type="ARBA" id="ARBA00022826"/>
    </source>
</evidence>
<evidence type="ECO:0000256" key="13">
    <source>
        <dbReference type="SAM" id="Phobius"/>
    </source>
</evidence>
<evidence type="ECO:0000256" key="1">
    <source>
        <dbReference type="ARBA" id="ARBA00004141"/>
    </source>
</evidence>
<keyword evidence="10 13" id="KW-0472">Membrane</keyword>
<feature type="transmembrane region" description="Helical" evidence="13">
    <location>
        <begin position="152"/>
        <end position="179"/>
    </location>
</feature>
<keyword evidence="6" id="KW-0631">Potassium channel</keyword>
<keyword evidence="11" id="KW-0407">Ion channel</keyword>
<reference evidence="14 15" key="1">
    <citation type="submission" date="2018-04" db="EMBL/GenBank/DDBJ databases">
        <title>Genomic Encyclopedia of Type Strains, Phase IV (KMG-IV): sequencing the most valuable type-strain genomes for metagenomic binning, comparative biology and taxonomic classification.</title>
        <authorList>
            <person name="Goeker M."/>
        </authorList>
    </citation>
    <scope>NUCLEOTIDE SEQUENCE [LARGE SCALE GENOMIC DNA]</scope>
    <source>
        <strain evidence="14 15">DSM 28795</strain>
    </source>
</reference>
<name>A0A2U1D7W2_9LACO</name>
<evidence type="ECO:0000256" key="11">
    <source>
        <dbReference type="ARBA" id="ARBA00023303"/>
    </source>
</evidence>